<evidence type="ECO:0000313" key="8">
    <source>
        <dbReference type="EMBL" id="KAK1661093.1"/>
    </source>
</evidence>
<keyword evidence="3" id="KW-0862">Zinc</keyword>
<keyword evidence="6" id="KW-0472">Membrane</keyword>
<organism evidence="8 9">
    <name type="scientific">Lolium multiflorum</name>
    <name type="common">Italian ryegrass</name>
    <name type="synonym">Lolium perenne subsp. multiflorum</name>
    <dbReference type="NCBI Taxonomy" id="4521"/>
    <lineage>
        <taxon>Eukaryota</taxon>
        <taxon>Viridiplantae</taxon>
        <taxon>Streptophyta</taxon>
        <taxon>Embryophyta</taxon>
        <taxon>Tracheophyta</taxon>
        <taxon>Spermatophyta</taxon>
        <taxon>Magnoliopsida</taxon>
        <taxon>Liliopsida</taxon>
        <taxon>Poales</taxon>
        <taxon>Poaceae</taxon>
        <taxon>BOP clade</taxon>
        <taxon>Pooideae</taxon>
        <taxon>Poodae</taxon>
        <taxon>Poeae</taxon>
        <taxon>Poeae Chloroplast Group 2 (Poeae type)</taxon>
        <taxon>Loliodinae</taxon>
        <taxon>Loliinae</taxon>
        <taxon>Lolium</taxon>
    </lineage>
</organism>
<evidence type="ECO:0000256" key="5">
    <source>
        <dbReference type="SAM" id="MobiDB-lite"/>
    </source>
</evidence>
<keyword evidence="1" id="KW-0479">Metal-binding</keyword>
<dbReference type="PANTHER" id="PTHR34835:SF82">
    <property type="entry name" value="OS01G0826651 PROTEIN"/>
    <property type="match status" value="1"/>
</dbReference>
<dbReference type="EMBL" id="JAUUTY010000003">
    <property type="protein sequence ID" value="KAK1661093.1"/>
    <property type="molecule type" value="Genomic_DNA"/>
</dbReference>
<dbReference type="GO" id="GO:0008270">
    <property type="term" value="F:zinc ion binding"/>
    <property type="evidence" value="ECO:0007669"/>
    <property type="project" value="UniProtKB-KW"/>
</dbReference>
<feature type="domain" description="SIAH-type" evidence="7">
    <location>
        <begin position="858"/>
        <end position="916"/>
    </location>
</feature>
<keyword evidence="6" id="KW-0812">Transmembrane</keyword>
<evidence type="ECO:0000259" key="7">
    <source>
        <dbReference type="PROSITE" id="PS51081"/>
    </source>
</evidence>
<proteinExistence type="predicted"/>
<dbReference type="InterPro" id="IPR013010">
    <property type="entry name" value="Znf_SIAH"/>
</dbReference>
<comment type="caution">
    <text evidence="8">The sequence shown here is derived from an EMBL/GenBank/DDBJ whole genome shotgun (WGS) entry which is preliminary data.</text>
</comment>
<evidence type="ECO:0000256" key="3">
    <source>
        <dbReference type="ARBA" id="ARBA00022833"/>
    </source>
</evidence>
<dbReference type="Gene3D" id="3.30.40.10">
    <property type="entry name" value="Zinc/RING finger domain, C3HC4 (zinc finger)"/>
    <property type="match status" value="1"/>
</dbReference>
<dbReference type="PANTHER" id="PTHR34835">
    <property type="entry name" value="OS07G0283600 PROTEIN-RELATED"/>
    <property type="match status" value="1"/>
</dbReference>
<keyword evidence="6" id="KW-1133">Transmembrane helix</keyword>
<reference evidence="8" key="1">
    <citation type="submission" date="2023-07" db="EMBL/GenBank/DDBJ databases">
        <title>A chromosome-level genome assembly of Lolium multiflorum.</title>
        <authorList>
            <person name="Chen Y."/>
            <person name="Copetti D."/>
            <person name="Kolliker R."/>
            <person name="Studer B."/>
        </authorList>
    </citation>
    <scope>NUCLEOTIDE SEQUENCE</scope>
    <source>
        <strain evidence="8">02402/16</strain>
        <tissue evidence="8">Leaf</tissue>
    </source>
</reference>
<evidence type="ECO:0000313" key="9">
    <source>
        <dbReference type="Proteomes" id="UP001231189"/>
    </source>
</evidence>
<feature type="compositionally biased region" description="Basic and acidic residues" evidence="5">
    <location>
        <begin position="772"/>
        <end position="782"/>
    </location>
</feature>
<feature type="region of interest" description="Disordered" evidence="5">
    <location>
        <begin position="354"/>
        <end position="381"/>
    </location>
</feature>
<dbReference type="PROSITE" id="PS51081">
    <property type="entry name" value="ZF_SIAH"/>
    <property type="match status" value="1"/>
</dbReference>
<feature type="compositionally biased region" description="Low complexity" evidence="5">
    <location>
        <begin position="739"/>
        <end position="749"/>
    </location>
</feature>
<gene>
    <name evidence="8" type="ORF">QYE76_049252</name>
</gene>
<feature type="transmembrane region" description="Helical" evidence="6">
    <location>
        <begin position="947"/>
        <end position="970"/>
    </location>
</feature>
<feature type="compositionally biased region" description="Polar residues" evidence="5">
    <location>
        <begin position="364"/>
        <end position="374"/>
    </location>
</feature>
<keyword evidence="9" id="KW-1185">Reference proteome</keyword>
<feature type="region of interest" description="Disordered" evidence="5">
    <location>
        <begin position="735"/>
        <end position="793"/>
    </location>
</feature>
<dbReference type="Proteomes" id="UP001231189">
    <property type="component" value="Unassembled WGS sequence"/>
</dbReference>
<name>A0AAD8SMP0_LOLMU</name>
<evidence type="ECO:0000256" key="4">
    <source>
        <dbReference type="PROSITE-ProRule" id="PRU00455"/>
    </source>
</evidence>
<evidence type="ECO:0000256" key="6">
    <source>
        <dbReference type="SAM" id="Phobius"/>
    </source>
</evidence>
<evidence type="ECO:0000256" key="1">
    <source>
        <dbReference type="ARBA" id="ARBA00022723"/>
    </source>
</evidence>
<accession>A0AAD8SMP0</accession>
<dbReference type="SUPFAM" id="SSF49599">
    <property type="entry name" value="TRAF domain-like"/>
    <property type="match status" value="1"/>
</dbReference>
<sequence length="1045" mass="113796">MESSAVMTPEPAPRANRSGSKKRDSTMDSGYPPSRSPKSRRIDCRCAPHLILPIMKLIVENDKQKGYVKEIGFGSFLSMGELEMNKALNLWLIDKFNCDTEALDFEGGISIPVRPLVKSILGIPSGPIQVVEGLDVDDALHAQYTCNNRRGKAAKEVADEMCSITDKEPFCIAFMMAILGIYLAPNTCLTVNRALLGAVQQVDKLKEMDWCNFVATYLFKGIKEFKESNSTNVTIKGCAHILSVIFIDFVKHAAFEVPAGFPRLGVITKEHIKWVVSHPFTSLMVRYPEESVYAAMFDNMSNYYITEDGKCVDSETNSDALSNTSATTNTNKNDNKLRVLAELVTVMLPKPAPCANPSGRKKQNNAMDTGNQPIRSAKSRTTENVFNKCSPQLLPPIMKLITENAEQKGYVGEIGFGSFLSMAEFEMNKALTLWLVDKFNCDTEALEFEGGISIPVRPLVKSVLGIPSGPIQVVKGLDIDDSLKDEYTYNGRPKNAKEVAEEMCSITDKEPFCIAFMMAMLGIYLAPSTSVGVNWKLLGAVRQVDKLKEMDWCNFVATYLFKGIKKFKESNATFVYIKGCVHILSVIFIDFVKFAAFEVPVGFPRLGVVTTKHIKCVVSHPFTSLMVRRPEESIYAAVLDNWPKDNIVEDGKCVTNTDAFSDTLGTTDSDQNNNRHPVSAELGTLPVSDAELGPPVTSPNTTSWAVVEFVEGGTSPQSAAPGSFAEHIMFPTSCEQLQSSRPSSEPCSSQMHVSPDNPKGMNRGSTSPVENAADRSTKKASVDRPSSGQAKQAGRVAALDMSLLNCTLCCGPCKPPVFQCNGRHLACGRCLAELPGEQCQMCEHGGGFSPCPIMDDIVSLAMVECSHDGCKSSVPYHELDGHESTCPHVPCYCPEPGCGFVGPPELLLGHVAALHSVPVHTVDYGKVHRLRVLEPRFMLHGEGDDSAFLLAVGALGAAMVVSVVCIRAGALRQPRYMVKLWANGPPPPSSAAGRIEWELEAVTSSTRPGEVVVMELPSFLTVPSAYLVGSGASKAVILDIRIDKM</sequence>
<keyword evidence="2 4" id="KW-0863">Zinc-finger</keyword>
<evidence type="ECO:0000256" key="2">
    <source>
        <dbReference type="ARBA" id="ARBA00022771"/>
    </source>
</evidence>
<feature type="region of interest" description="Disordered" evidence="5">
    <location>
        <begin position="1"/>
        <end position="41"/>
    </location>
</feature>
<dbReference type="InterPro" id="IPR013083">
    <property type="entry name" value="Znf_RING/FYVE/PHD"/>
</dbReference>
<protein>
    <recommendedName>
        <fullName evidence="7">SIAH-type domain-containing protein</fullName>
    </recommendedName>
</protein>
<dbReference type="AlphaFoldDB" id="A0AAD8SMP0"/>